<gene>
    <name evidence="1" type="ORF">JKP88DRAFT_223365</name>
</gene>
<name>A0A835YRX6_9STRA</name>
<evidence type="ECO:0000313" key="2">
    <source>
        <dbReference type="Proteomes" id="UP000664859"/>
    </source>
</evidence>
<sequence length="84" mass="9366">MAQDVPVCLDCKQGDTAKHGQVLEESGCGALYEAVDACMMAHRGNVSDCRREWSDFRSCHELQKQERKRKAALQGGKPDTARQK</sequence>
<evidence type="ECO:0000313" key="1">
    <source>
        <dbReference type="EMBL" id="KAG5180315.1"/>
    </source>
</evidence>
<dbReference type="Proteomes" id="UP000664859">
    <property type="component" value="Unassembled WGS sequence"/>
</dbReference>
<comment type="caution">
    <text evidence="1">The sequence shown here is derived from an EMBL/GenBank/DDBJ whole genome shotgun (WGS) entry which is preliminary data.</text>
</comment>
<keyword evidence="2" id="KW-1185">Reference proteome</keyword>
<reference evidence="1" key="1">
    <citation type="submission" date="2021-02" db="EMBL/GenBank/DDBJ databases">
        <title>First Annotated Genome of the Yellow-green Alga Tribonema minus.</title>
        <authorList>
            <person name="Mahan K.M."/>
        </authorList>
    </citation>
    <scope>NUCLEOTIDE SEQUENCE</scope>
    <source>
        <strain evidence="1">UTEX B ZZ1240</strain>
    </source>
</reference>
<dbReference type="AlphaFoldDB" id="A0A835YRX6"/>
<accession>A0A835YRX6</accession>
<proteinExistence type="predicted"/>
<protein>
    <submittedName>
        <fullName evidence="1">Uncharacterized protein</fullName>
    </submittedName>
</protein>
<dbReference type="EMBL" id="JAFCMP010000401">
    <property type="protein sequence ID" value="KAG5180315.1"/>
    <property type="molecule type" value="Genomic_DNA"/>
</dbReference>
<organism evidence="1 2">
    <name type="scientific">Tribonema minus</name>
    <dbReference type="NCBI Taxonomy" id="303371"/>
    <lineage>
        <taxon>Eukaryota</taxon>
        <taxon>Sar</taxon>
        <taxon>Stramenopiles</taxon>
        <taxon>Ochrophyta</taxon>
        <taxon>PX clade</taxon>
        <taxon>Xanthophyceae</taxon>
        <taxon>Tribonematales</taxon>
        <taxon>Tribonemataceae</taxon>
        <taxon>Tribonema</taxon>
    </lineage>
</organism>